<dbReference type="AlphaFoldDB" id="A5D0J9"/>
<name>A5D0J9_PELTS</name>
<feature type="region of interest" description="Disordered" evidence="1">
    <location>
        <begin position="1"/>
        <end position="24"/>
    </location>
</feature>
<sequence>MVPEGGCRGGGILPAGPSAFSGGKRGESARVMLLRITSFSSARHPFS</sequence>
<organism evidence="2 3">
    <name type="scientific">Pelotomaculum thermopropionicum (strain DSM 13744 / JCM 10971 / SI)</name>
    <dbReference type="NCBI Taxonomy" id="370438"/>
    <lineage>
        <taxon>Bacteria</taxon>
        <taxon>Bacillati</taxon>
        <taxon>Bacillota</taxon>
        <taxon>Clostridia</taxon>
        <taxon>Eubacteriales</taxon>
        <taxon>Desulfotomaculaceae</taxon>
        <taxon>Pelotomaculum</taxon>
    </lineage>
</organism>
<dbReference type="EMBL" id="AP009389">
    <property type="protein sequence ID" value="BAF60239.1"/>
    <property type="molecule type" value="Genomic_DNA"/>
</dbReference>
<accession>A5D0J9</accession>
<gene>
    <name evidence="2" type="ordered locus">PTH_2058</name>
</gene>
<feature type="compositionally biased region" description="Gly residues" evidence="1">
    <location>
        <begin position="1"/>
        <end position="13"/>
    </location>
</feature>
<dbReference type="KEGG" id="pth:PTH_2058"/>
<reference evidence="3" key="1">
    <citation type="journal article" date="2008" name="Genome Res.">
        <title>The genome of Pelotomaculum thermopropionicum reveals niche-associated evolution in anaerobic microbiota.</title>
        <authorList>
            <person name="Kosaka T."/>
            <person name="Kato S."/>
            <person name="Shimoyama T."/>
            <person name="Ishii S."/>
            <person name="Abe T."/>
            <person name="Watanabe K."/>
        </authorList>
    </citation>
    <scope>NUCLEOTIDE SEQUENCE [LARGE SCALE GENOMIC DNA]</scope>
    <source>
        <strain evidence="3">DSM 13744 / JCM 10971 / SI</strain>
    </source>
</reference>
<dbReference type="HOGENOM" id="CLU_3171325_0_0_9"/>
<evidence type="ECO:0000313" key="3">
    <source>
        <dbReference type="Proteomes" id="UP000006556"/>
    </source>
</evidence>
<dbReference type="Proteomes" id="UP000006556">
    <property type="component" value="Chromosome"/>
</dbReference>
<evidence type="ECO:0000313" key="2">
    <source>
        <dbReference type="EMBL" id="BAF60239.1"/>
    </source>
</evidence>
<protein>
    <submittedName>
        <fullName evidence="2">Uncharacterized protein</fullName>
    </submittedName>
</protein>
<keyword evidence="3" id="KW-1185">Reference proteome</keyword>
<evidence type="ECO:0000256" key="1">
    <source>
        <dbReference type="SAM" id="MobiDB-lite"/>
    </source>
</evidence>
<proteinExistence type="predicted"/>